<dbReference type="InterPro" id="IPR047109">
    <property type="entry name" value="CAD-like"/>
</dbReference>
<dbReference type="PANTHER" id="PTHR42683">
    <property type="entry name" value="ALDEHYDE REDUCTASE"/>
    <property type="match status" value="1"/>
</dbReference>
<dbReference type="PROSITE" id="PS51257">
    <property type="entry name" value="PROKAR_LIPOPROTEIN"/>
    <property type="match status" value="1"/>
</dbReference>
<dbReference type="OMA" id="MAKSCEN"/>
<evidence type="ECO:0000256" key="2">
    <source>
        <dbReference type="ARBA" id="ARBA00022833"/>
    </source>
</evidence>
<reference evidence="5" key="1">
    <citation type="submission" date="2021-02" db="EMBL/GenBank/DDBJ databases">
        <authorList>
            <person name="Dougan E. K."/>
            <person name="Rhodes N."/>
            <person name="Thang M."/>
            <person name="Chan C."/>
        </authorList>
    </citation>
    <scope>NUCLEOTIDE SEQUENCE</scope>
</reference>
<dbReference type="AlphaFoldDB" id="A0A813HLP8"/>
<proteinExistence type="predicted"/>
<dbReference type="Gene3D" id="3.90.180.10">
    <property type="entry name" value="Medium-chain alcohol dehydrogenases, catalytic domain"/>
    <property type="match status" value="1"/>
</dbReference>
<evidence type="ECO:0000259" key="4">
    <source>
        <dbReference type="Pfam" id="PF08240"/>
    </source>
</evidence>
<comment type="caution">
    <text evidence="5">The sequence shown here is derived from an EMBL/GenBank/DDBJ whole genome shotgun (WGS) entry which is preliminary data.</text>
</comment>
<dbReference type="OrthoDB" id="1879366at2759"/>
<dbReference type="SUPFAM" id="SSF50129">
    <property type="entry name" value="GroES-like"/>
    <property type="match status" value="1"/>
</dbReference>
<dbReference type="InterPro" id="IPR002328">
    <property type="entry name" value="ADH_Zn_CS"/>
</dbReference>
<keyword evidence="6" id="KW-1185">Reference proteome</keyword>
<feature type="domain" description="Alcohol dehydrogenase-like N-terminal" evidence="4">
    <location>
        <begin position="41"/>
        <end position="110"/>
    </location>
</feature>
<name>A0A813HLP8_POLGL</name>
<gene>
    <name evidence="5" type="ORF">PGLA1383_LOCUS54043</name>
</gene>
<dbReference type="PROSITE" id="PS00059">
    <property type="entry name" value="ADH_ZINC"/>
    <property type="match status" value="1"/>
</dbReference>
<dbReference type="Proteomes" id="UP000654075">
    <property type="component" value="Unassembled WGS sequence"/>
</dbReference>
<feature type="non-terminal residue" evidence="5">
    <location>
        <position position="1"/>
    </location>
</feature>
<dbReference type="InterPro" id="IPR013154">
    <property type="entry name" value="ADH-like_N"/>
</dbReference>
<sequence>MSKAVETPAAMLSAPIQILAMGCEDASCDFKPMRMQRRPLGDHDILIDMKYCGVCHTDLHFAANHLKVMPTKYPCVPGHELAGVVEAVGSKVTKFKVGDQAGVGCMVDSCRL</sequence>
<keyword evidence="1" id="KW-0479">Metal-binding</keyword>
<keyword evidence="3" id="KW-0560">Oxidoreductase</keyword>
<evidence type="ECO:0000313" key="6">
    <source>
        <dbReference type="Proteomes" id="UP000654075"/>
    </source>
</evidence>
<evidence type="ECO:0000256" key="3">
    <source>
        <dbReference type="ARBA" id="ARBA00023002"/>
    </source>
</evidence>
<dbReference type="Pfam" id="PF08240">
    <property type="entry name" value="ADH_N"/>
    <property type="match status" value="1"/>
</dbReference>
<dbReference type="GO" id="GO:0016616">
    <property type="term" value="F:oxidoreductase activity, acting on the CH-OH group of donors, NAD or NADP as acceptor"/>
    <property type="evidence" value="ECO:0007669"/>
    <property type="project" value="InterPro"/>
</dbReference>
<dbReference type="GO" id="GO:0008270">
    <property type="term" value="F:zinc ion binding"/>
    <property type="evidence" value="ECO:0007669"/>
    <property type="project" value="InterPro"/>
</dbReference>
<accession>A0A813HLP8</accession>
<keyword evidence="2" id="KW-0862">Zinc</keyword>
<dbReference type="InterPro" id="IPR011032">
    <property type="entry name" value="GroES-like_sf"/>
</dbReference>
<evidence type="ECO:0000256" key="1">
    <source>
        <dbReference type="ARBA" id="ARBA00022723"/>
    </source>
</evidence>
<dbReference type="EMBL" id="CAJNNV010032105">
    <property type="protein sequence ID" value="CAE8638964.1"/>
    <property type="molecule type" value="Genomic_DNA"/>
</dbReference>
<organism evidence="5 6">
    <name type="scientific">Polarella glacialis</name>
    <name type="common">Dinoflagellate</name>
    <dbReference type="NCBI Taxonomy" id="89957"/>
    <lineage>
        <taxon>Eukaryota</taxon>
        <taxon>Sar</taxon>
        <taxon>Alveolata</taxon>
        <taxon>Dinophyceae</taxon>
        <taxon>Suessiales</taxon>
        <taxon>Suessiaceae</taxon>
        <taxon>Polarella</taxon>
    </lineage>
</organism>
<evidence type="ECO:0000313" key="5">
    <source>
        <dbReference type="EMBL" id="CAE8638964.1"/>
    </source>
</evidence>
<protein>
    <recommendedName>
        <fullName evidence="4">Alcohol dehydrogenase-like N-terminal domain-containing protein</fullName>
    </recommendedName>
</protein>